<dbReference type="EMBL" id="BAAALT010000237">
    <property type="protein sequence ID" value="GAA1827239.1"/>
    <property type="molecule type" value="Genomic_DNA"/>
</dbReference>
<keyword evidence="1" id="KW-1133">Transmembrane helix</keyword>
<gene>
    <name evidence="2" type="ORF">GCM10009682_53220</name>
</gene>
<organism evidence="2 3">
    <name type="scientific">Luedemannella flava</name>
    <dbReference type="NCBI Taxonomy" id="349316"/>
    <lineage>
        <taxon>Bacteria</taxon>
        <taxon>Bacillati</taxon>
        <taxon>Actinomycetota</taxon>
        <taxon>Actinomycetes</taxon>
        <taxon>Micromonosporales</taxon>
        <taxon>Micromonosporaceae</taxon>
        <taxon>Luedemannella</taxon>
    </lineage>
</organism>
<keyword evidence="3" id="KW-1185">Reference proteome</keyword>
<proteinExistence type="predicted"/>
<keyword evidence="1" id="KW-0812">Transmembrane</keyword>
<name>A0ABP4YQ41_9ACTN</name>
<feature type="transmembrane region" description="Helical" evidence="1">
    <location>
        <begin position="137"/>
        <end position="158"/>
    </location>
</feature>
<feature type="transmembrane region" description="Helical" evidence="1">
    <location>
        <begin position="77"/>
        <end position="98"/>
    </location>
</feature>
<protein>
    <submittedName>
        <fullName evidence="2">Uncharacterized protein</fullName>
    </submittedName>
</protein>
<feature type="transmembrane region" description="Helical" evidence="1">
    <location>
        <begin position="104"/>
        <end position="125"/>
    </location>
</feature>
<comment type="caution">
    <text evidence="2">The sequence shown here is derived from an EMBL/GenBank/DDBJ whole genome shotgun (WGS) entry which is preliminary data.</text>
</comment>
<keyword evidence="1" id="KW-0472">Membrane</keyword>
<evidence type="ECO:0000313" key="3">
    <source>
        <dbReference type="Proteomes" id="UP001500218"/>
    </source>
</evidence>
<accession>A0ABP4YQ41</accession>
<reference evidence="3" key="1">
    <citation type="journal article" date="2019" name="Int. J. Syst. Evol. Microbiol.">
        <title>The Global Catalogue of Microorganisms (GCM) 10K type strain sequencing project: providing services to taxonomists for standard genome sequencing and annotation.</title>
        <authorList>
            <consortium name="The Broad Institute Genomics Platform"/>
            <consortium name="The Broad Institute Genome Sequencing Center for Infectious Disease"/>
            <person name="Wu L."/>
            <person name="Ma J."/>
        </authorList>
    </citation>
    <scope>NUCLEOTIDE SEQUENCE [LARGE SCALE GENOMIC DNA]</scope>
    <source>
        <strain evidence="3">JCM 13250</strain>
    </source>
</reference>
<sequence length="159" mass="16241">MPVPPLAPTPAEVASAGAALGDLSPAVVADACATAASTLDLADRLLAEPGSVRFAGPPGQPPAPPVDRPPSSVLRNALIYGAYALVVLVMQLIIFLGISDELTGVYWAPVCGFVFPVLAWAAGFLTIGQAPRSPRLGAVICFAPNLVLCCGLGLLAWLR</sequence>
<evidence type="ECO:0000313" key="2">
    <source>
        <dbReference type="EMBL" id="GAA1827239.1"/>
    </source>
</evidence>
<evidence type="ECO:0000256" key="1">
    <source>
        <dbReference type="SAM" id="Phobius"/>
    </source>
</evidence>
<dbReference type="Proteomes" id="UP001500218">
    <property type="component" value="Unassembled WGS sequence"/>
</dbReference>